<reference evidence="1" key="1">
    <citation type="submission" date="2019-08" db="EMBL/GenBank/DDBJ databases">
        <authorList>
            <person name="Kucharzyk K."/>
            <person name="Murdoch R.W."/>
            <person name="Higgins S."/>
            <person name="Loffler F."/>
        </authorList>
    </citation>
    <scope>NUCLEOTIDE SEQUENCE</scope>
</reference>
<name>A0A645ECA9_9ZZZZ</name>
<sequence>MTAKTSGSAKIPIRMETEFMKAEVSTSPPASSVNPVAMDAIGEKNSMQRIVFTTIDTGRKSTVRMEKISEKP</sequence>
<dbReference type="AlphaFoldDB" id="A0A645ECA9"/>
<dbReference type="EMBL" id="VSSQ01045567">
    <property type="protein sequence ID" value="MPM99480.1"/>
    <property type="molecule type" value="Genomic_DNA"/>
</dbReference>
<protein>
    <submittedName>
        <fullName evidence="1">Uncharacterized protein</fullName>
    </submittedName>
</protein>
<gene>
    <name evidence="1" type="ORF">SDC9_146671</name>
</gene>
<organism evidence="1">
    <name type="scientific">bioreactor metagenome</name>
    <dbReference type="NCBI Taxonomy" id="1076179"/>
    <lineage>
        <taxon>unclassified sequences</taxon>
        <taxon>metagenomes</taxon>
        <taxon>ecological metagenomes</taxon>
    </lineage>
</organism>
<evidence type="ECO:0000313" key="1">
    <source>
        <dbReference type="EMBL" id="MPM99480.1"/>
    </source>
</evidence>
<comment type="caution">
    <text evidence="1">The sequence shown here is derived from an EMBL/GenBank/DDBJ whole genome shotgun (WGS) entry which is preliminary data.</text>
</comment>
<proteinExistence type="predicted"/>
<accession>A0A645ECA9</accession>